<evidence type="ECO:0000256" key="1">
    <source>
        <dbReference type="SAM" id="Phobius"/>
    </source>
</evidence>
<accession>A0A841ALM4</accession>
<dbReference type="RefSeq" id="WP_184233684.1">
    <property type="nucleotide sequence ID" value="NZ_JACHMJ010000001.1"/>
</dbReference>
<keyword evidence="1" id="KW-0812">Transmembrane</keyword>
<organism evidence="2 3">
    <name type="scientific">Conyzicola lurida</name>
    <dbReference type="NCBI Taxonomy" id="1172621"/>
    <lineage>
        <taxon>Bacteria</taxon>
        <taxon>Bacillati</taxon>
        <taxon>Actinomycetota</taxon>
        <taxon>Actinomycetes</taxon>
        <taxon>Micrococcales</taxon>
        <taxon>Microbacteriaceae</taxon>
        <taxon>Conyzicola</taxon>
    </lineage>
</organism>
<keyword evidence="1" id="KW-0472">Membrane</keyword>
<keyword evidence="3" id="KW-1185">Reference proteome</keyword>
<evidence type="ECO:0000313" key="3">
    <source>
        <dbReference type="Proteomes" id="UP000536685"/>
    </source>
</evidence>
<dbReference type="Proteomes" id="UP000536685">
    <property type="component" value="Unassembled WGS sequence"/>
</dbReference>
<sequence length="46" mass="4922">MADKKKPGFSWYEPLQNRGRIIVISVAGLILVGAIVAAIVLGIPVF</sequence>
<feature type="transmembrane region" description="Helical" evidence="1">
    <location>
        <begin position="21"/>
        <end position="43"/>
    </location>
</feature>
<gene>
    <name evidence="2" type="ORF">HD599_000698</name>
</gene>
<name>A0A841ALM4_9MICO</name>
<proteinExistence type="predicted"/>
<evidence type="ECO:0000313" key="2">
    <source>
        <dbReference type="EMBL" id="MBB5842375.1"/>
    </source>
</evidence>
<reference evidence="2 3" key="1">
    <citation type="submission" date="2020-08" db="EMBL/GenBank/DDBJ databases">
        <title>Sequencing the genomes of 1000 actinobacteria strains.</title>
        <authorList>
            <person name="Klenk H.-P."/>
        </authorList>
    </citation>
    <scope>NUCLEOTIDE SEQUENCE [LARGE SCALE GENOMIC DNA]</scope>
    <source>
        <strain evidence="2 3">DSM 105784</strain>
    </source>
</reference>
<keyword evidence="1" id="KW-1133">Transmembrane helix</keyword>
<comment type="caution">
    <text evidence="2">The sequence shown here is derived from an EMBL/GenBank/DDBJ whole genome shotgun (WGS) entry which is preliminary data.</text>
</comment>
<dbReference type="EMBL" id="JACHMJ010000001">
    <property type="protein sequence ID" value="MBB5842375.1"/>
    <property type="molecule type" value="Genomic_DNA"/>
</dbReference>
<protein>
    <submittedName>
        <fullName evidence="2">Uncharacterized protein</fullName>
    </submittedName>
</protein>
<dbReference type="AlphaFoldDB" id="A0A841ALM4"/>